<keyword evidence="3" id="KW-0805">Transcription regulation</keyword>
<dbReference type="AlphaFoldDB" id="A0A0D1YY58"/>
<organism evidence="9 10">
    <name type="scientific">Exophiala sideris</name>
    <dbReference type="NCBI Taxonomy" id="1016849"/>
    <lineage>
        <taxon>Eukaryota</taxon>
        <taxon>Fungi</taxon>
        <taxon>Dikarya</taxon>
        <taxon>Ascomycota</taxon>
        <taxon>Pezizomycotina</taxon>
        <taxon>Eurotiomycetes</taxon>
        <taxon>Chaetothyriomycetidae</taxon>
        <taxon>Chaetothyriales</taxon>
        <taxon>Herpotrichiellaceae</taxon>
        <taxon>Exophiala</taxon>
    </lineage>
</organism>
<evidence type="ECO:0000256" key="1">
    <source>
        <dbReference type="ARBA" id="ARBA00004123"/>
    </source>
</evidence>
<dbReference type="PANTHER" id="PTHR47338:SF20">
    <property type="entry name" value="ZN(II)2CYS6 TRANSCRIPTION FACTOR (EUROFUNG)"/>
    <property type="match status" value="1"/>
</dbReference>
<reference evidence="9 10" key="1">
    <citation type="submission" date="2015-01" db="EMBL/GenBank/DDBJ databases">
        <title>The Genome Sequence of Exophiala sideris CBS121828.</title>
        <authorList>
            <consortium name="The Broad Institute Genomics Platform"/>
            <person name="Cuomo C."/>
            <person name="de Hoog S."/>
            <person name="Gorbushina A."/>
            <person name="Stielow B."/>
            <person name="Teixiera M."/>
            <person name="Abouelleil A."/>
            <person name="Chapman S.B."/>
            <person name="Priest M."/>
            <person name="Young S.K."/>
            <person name="Wortman J."/>
            <person name="Nusbaum C."/>
            <person name="Birren B."/>
        </authorList>
    </citation>
    <scope>NUCLEOTIDE SEQUENCE [LARGE SCALE GENOMIC DNA]</scope>
    <source>
        <strain evidence="9 10">CBS 121828</strain>
    </source>
</reference>
<dbReference type="GO" id="GO:0000981">
    <property type="term" value="F:DNA-binding transcription factor activity, RNA polymerase II-specific"/>
    <property type="evidence" value="ECO:0007669"/>
    <property type="project" value="InterPro"/>
</dbReference>
<dbReference type="GO" id="GO:0003677">
    <property type="term" value="F:DNA binding"/>
    <property type="evidence" value="ECO:0007669"/>
    <property type="project" value="UniProtKB-KW"/>
</dbReference>
<dbReference type="Pfam" id="PF00172">
    <property type="entry name" value="Zn_clus"/>
    <property type="match status" value="1"/>
</dbReference>
<evidence type="ECO:0000256" key="3">
    <source>
        <dbReference type="ARBA" id="ARBA00023015"/>
    </source>
</evidence>
<dbReference type="GO" id="GO:0006351">
    <property type="term" value="P:DNA-templated transcription"/>
    <property type="evidence" value="ECO:0007669"/>
    <property type="project" value="InterPro"/>
</dbReference>
<dbReference type="InterPro" id="IPR007219">
    <property type="entry name" value="XnlR_reg_dom"/>
</dbReference>
<gene>
    <name evidence="9" type="ORF">PV11_07308</name>
</gene>
<dbReference type="PROSITE" id="PS00463">
    <property type="entry name" value="ZN2_CY6_FUNGAL_1"/>
    <property type="match status" value="1"/>
</dbReference>
<dbReference type="PROSITE" id="PS50048">
    <property type="entry name" value="ZN2_CY6_FUNGAL_2"/>
    <property type="match status" value="1"/>
</dbReference>
<name>A0A0D1YY58_9EURO</name>
<dbReference type="InterPro" id="IPR050815">
    <property type="entry name" value="TF_fung"/>
</dbReference>
<dbReference type="Gene3D" id="4.10.240.10">
    <property type="entry name" value="Zn(2)-C6 fungal-type DNA-binding domain"/>
    <property type="match status" value="1"/>
</dbReference>
<evidence type="ECO:0000256" key="5">
    <source>
        <dbReference type="ARBA" id="ARBA00023163"/>
    </source>
</evidence>
<dbReference type="SUPFAM" id="SSF57701">
    <property type="entry name" value="Zn2/Cys6 DNA-binding domain"/>
    <property type="match status" value="1"/>
</dbReference>
<feature type="domain" description="Zn(2)-C6 fungal-type" evidence="8">
    <location>
        <begin position="27"/>
        <end position="57"/>
    </location>
</feature>
<evidence type="ECO:0000313" key="10">
    <source>
        <dbReference type="Proteomes" id="UP000053599"/>
    </source>
</evidence>
<keyword evidence="4" id="KW-0238">DNA-binding</keyword>
<evidence type="ECO:0000256" key="2">
    <source>
        <dbReference type="ARBA" id="ARBA00022723"/>
    </source>
</evidence>
<evidence type="ECO:0000256" key="6">
    <source>
        <dbReference type="ARBA" id="ARBA00023242"/>
    </source>
</evidence>
<evidence type="ECO:0000256" key="4">
    <source>
        <dbReference type="ARBA" id="ARBA00023125"/>
    </source>
</evidence>
<evidence type="ECO:0000259" key="8">
    <source>
        <dbReference type="PROSITE" id="PS50048"/>
    </source>
</evidence>
<dbReference type="Pfam" id="PF04082">
    <property type="entry name" value="Fungal_trans"/>
    <property type="match status" value="1"/>
</dbReference>
<dbReference type="OrthoDB" id="4456959at2759"/>
<accession>A0A0D1YY58</accession>
<dbReference type="CDD" id="cd12148">
    <property type="entry name" value="fungal_TF_MHR"/>
    <property type="match status" value="1"/>
</dbReference>
<dbReference type="InterPro" id="IPR036864">
    <property type="entry name" value="Zn2-C6_fun-type_DNA-bd_sf"/>
</dbReference>
<dbReference type="GO" id="GO:0008270">
    <property type="term" value="F:zinc ion binding"/>
    <property type="evidence" value="ECO:0007669"/>
    <property type="project" value="InterPro"/>
</dbReference>
<dbReference type="EMBL" id="KN846953">
    <property type="protein sequence ID" value="KIV79763.1"/>
    <property type="molecule type" value="Genomic_DNA"/>
</dbReference>
<comment type="subcellular location">
    <subcellularLocation>
        <location evidence="1">Nucleus</location>
    </subcellularLocation>
</comment>
<dbReference type="SMART" id="SM00906">
    <property type="entry name" value="Fungal_trans"/>
    <property type="match status" value="1"/>
</dbReference>
<proteinExistence type="predicted"/>
<feature type="region of interest" description="Disordered" evidence="7">
    <location>
        <begin position="1"/>
        <end position="22"/>
    </location>
</feature>
<feature type="region of interest" description="Disordered" evidence="7">
    <location>
        <begin position="297"/>
        <end position="323"/>
    </location>
</feature>
<dbReference type="CDD" id="cd00067">
    <property type="entry name" value="GAL4"/>
    <property type="match status" value="1"/>
</dbReference>
<dbReference type="Proteomes" id="UP000053599">
    <property type="component" value="Unassembled WGS sequence"/>
</dbReference>
<dbReference type="SMART" id="SM00066">
    <property type="entry name" value="GAL4"/>
    <property type="match status" value="1"/>
</dbReference>
<protein>
    <recommendedName>
        <fullName evidence="8">Zn(2)-C6 fungal-type domain-containing protein</fullName>
    </recommendedName>
</protein>
<feature type="compositionally biased region" description="Low complexity" evidence="7">
    <location>
        <begin position="298"/>
        <end position="309"/>
    </location>
</feature>
<evidence type="ECO:0000256" key="7">
    <source>
        <dbReference type="SAM" id="MobiDB-lite"/>
    </source>
</evidence>
<dbReference type="GO" id="GO:0005634">
    <property type="term" value="C:nucleus"/>
    <property type="evidence" value="ECO:0007669"/>
    <property type="project" value="UniProtKB-SubCell"/>
</dbReference>
<dbReference type="InterPro" id="IPR001138">
    <property type="entry name" value="Zn2Cys6_DnaBD"/>
</dbReference>
<dbReference type="HOGENOM" id="CLU_011915_2_0_1"/>
<evidence type="ECO:0000313" key="9">
    <source>
        <dbReference type="EMBL" id="KIV79763.1"/>
    </source>
</evidence>
<keyword evidence="5" id="KW-0804">Transcription</keyword>
<sequence length="659" mass="74410">MSTDNQDATDDGVGEPSSKRPRILSKACETCKQKKTKCDSVRPYCDTCRRMGSTCVYREKGQPGLRPGYGKAIEQRLSLLETTMDKMNQSIQDVLTRVPSDFTNPSNNTALQNPIPHAEVNPSSAWSGPDPGPQIWQQPQQLPDIAPFALSPIMDRMSGSISMPQMNDLDTGLPPTNVMQELVELFFELVHPWMPMFCKSNFTNNMLLPERQVLLHGIVAVTFRFWRRTSPSPEERERFIKTSREQVYLKTIDACTLVSTQALALMALDSLGQGPGPKCWNTMSMLVAAVRHLGLAKSPSPTTPETNTPLVRNEDDDDGAGASNIAVEEKRRLFWIIYGLDRFSSASHGQPGGIDPKNIRLPYPATDQDWGQLVTPEWFQPVPQAKLTHARCPATLWHHNIDLLALMDRTNQLLIKPLDLTLPAHCQEWQSMFRRLDITISTWFENLPNEVRQRPATFDPMWIMLHATAQLINIRMYTVAAFPSTTSNYLRPSSSARGRCRQSIRAVVSLARSLQPQELDQLNPMFAFVVWVAARSLIILWTTGYETTYESVPADLEPLLNILRQMAIRWPCAQRYTDIIQLILDTKNNPDGPTGMEIFNDTRRTSYGLQSLLGTLIPPRTQEAFPSSFDFLDMTLPDFSDFNTSRLDFFGAENDGDWL</sequence>
<keyword evidence="2" id="KW-0479">Metal-binding</keyword>
<dbReference type="PANTHER" id="PTHR47338">
    <property type="entry name" value="ZN(II)2CYS6 TRANSCRIPTION FACTOR (EUROFUNG)-RELATED"/>
    <property type="match status" value="1"/>
</dbReference>
<keyword evidence="6" id="KW-0539">Nucleus</keyword>